<sequence length="125" mass="14203">MAVIQDLPPELLRKILEHGIVDEYEEEKGSNTSHFRNTSLVVRAWTGPSQELLLYTSNLPQVTRFLEQHSTTPSPHVRVEKLVVTPVDGRELELLGRSKLVVEKLLTQIGPEEGNRNLLRRFAPV</sequence>
<evidence type="ECO:0000313" key="2">
    <source>
        <dbReference type="Proteomes" id="UP000193467"/>
    </source>
</evidence>
<comment type="caution">
    <text evidence="1">The sequence shown here is derived from an EMBL/GenBank/DDBJ whole genome shotgun (WGS) entry which is preliminary data.</text>
</comment>
<reference evidence="1 2" key="1">
    <citation type="submission" date="2016-07" db="EMBL/GenBank/DDBJ databases">
        <title>Pervasive Adenine N6-methylation of Active Genes in Fungi.</title>
        <authorList>
            <consortium name="DOE Joint Genome Institute"/>
            <person name="Mondo S.J."/>
            <person name="Dannebaum R.O."/>
            <person name="Kuo R.C."/>
            <person name="Labutti K."/>
            <person name="Haridas S."/>
            <person name="Kuo A."/>
            <person name="Salamov A."/>
            <person name="Ahrendt S.R."/>
            <person name="Lipzen A."/>
            <person name="Sullivan W."/>
            <person name="Andreopoulos W.B."/>
            <person name="Clum A."/>
            <person name="Lindquist E."/>
            <person name="Daum C."/>
            <person name="Ramamoorthy G.K."/>
            <person name="Gryganskyi A."/>
            <person name="Culley D."/>
            <person name="Magnuson J.K."/>
            <person name="James T.Y."/>
            <person name="O'Malley M.A."/>
            <person name="Stajich J.E."/>
            <person name="Spatafora J.W."/>
            <person name="Visel A."/>
            <person name="Grigoriev I.V."/>
        </authorList>
    </citation>
    <scope>NUCLEOTIDE SEQUENCE [LARGE SCALE GENOMIC DNA]</scope>
    <source>
        <strain evidence="1 2">62-1032</strain>
    </source>
</reference>
<dbReference type="InParanoid" id="A0A1Y2FZK5"/>
<evidence type="ECO:0000313" key="1">
    <source>
        <dbReference type="EMBL" id="ORY89638.1"/>
    </source>
</evidence>
<proteinExistence type="predicted"/>
<keyword evidence="2" id="KW-1185">Reference proteome</keyword>
<protein>
    <submittedName>
        <fullName evidence="1">Uncharacterized protein</fullName>
    </submittedName>
</protein>
<dbReference type="OrthoDB" id="3023040at2759"/>
<organism evidence="1 2">
    <name type="scientific">Leucosporidium creatinivorum</name>
    <dbReference type="NCBI Taxonomy" id="106004"/>
    <lineage>
        <taxon>Eukaryota</taxon>
        <taxon>Fungi</taxon>
        <taxon>Dikarya</taxon>
        <taxon>Basidiomycota</taxon>
        <taxon>Pucciniomycotina</taxon>
        <taxon>Microbotryomycetes</taxon>
        <taxon>Leucosporidiales</taxon>
        <taxon>Leucosporidium</taxon>
    </lineage>
</organism>
<dbReference type="Proteomes" id="UP000193467">
    <property type="component" value="Unassembled WGS sequence"/>
</dbReference>
<dbReference type="AlphaFoldDB" id="A0A1Y2FZK5"/>
<accession>A0A1Y2FZK5</accession>
<name>A0A1Y2FZK5_9BASI</name>
<dbReference type="EMBL" id="MCGR01000005">
    <property type="protein sequence ID" value="ORY89638.1"/>
    <property type="molecule type" value="Genomic_DNA"/>
</dbReference>
<gene>
    <name evidence="1" type="ORF">BCR35DRAFT_155470</name>
</gene>